<organism evidence="1">
    <name type="scientific">marine metagenome</name>
    <dbReference type="NCBI Taxonomy" id="408172"/>
    <lineage>
        <taxon>unclassified sequences</taxon>
        <taxon>metagenomes</taxon>
        <taxon>ecological metagenomes</taxon>
    </lineage>
</organism>
<accession>A0A382A120</accession>
<name>A0A382A120_9ZZZZ</name>
<sequence>MVITIVQIPRSGPKPDKATSIEGAMKSAPLYCEVKGLIRKDFLNGEECGGGVYLWESREAAEAWFNDEWWGWIEDRFGARPTLTYFEHYLTVDNKSGDIRVDDEPIAIAEQAAE</sequence>
<dbReference type="EMBL" id="UINC01023476">
    <property type="protein sequence ID" value="SVA95215.1"/>
    <property type="molecule type" value="Genomic_DNA"/>
</dbReference>
<evidence type="ECO:0000313" key="1">
    <source>
        <dbReference type="EMBL" id="SVA95215.1"/>
    </source>
</evidence>
<dbReference type="InterPro" id="IPR011008">
    <property type="entry name" value="Dimeric_a/b-barrel"/>
</dbReference>
<proteinExistence type="predicted"/>
<gene>
    <name evidence="1" type="ORF">METZ01_LOCUS148069</name>
</gene>
<evidence type="ECO:0008006" key="2">
    <source>
        <dbReference type="Google" id="ProtNLM"/>
    </source>
</evidence>
<dbReference type="Gene3D" id="3.30.70.100">
    <property type="match status" value="1"/>
</dbReference>
<dbReference type="SUPFAM" id="SSF54909">
    <property type="entry name" value="Dimeric alpha+beta barrel"/>
    <property type="match status" value="1"/>
</dbReference>
<dbReference type="AlphaFoldDB" id="A0A382A120"/>
<reference evidence="1" key="1">
    <citation type="submission" date="2018-05" db="EMBL/GenBank/DDBJ databases">
        <authorList>
            <person name="Lanie J.A."/>
            <person name="Ng W.-L."/>
            <person name="Kazmierczak K.M."/>
            <person name="Andrzejewski T.M."/>
            <person name="Davidsen T.M."/>
            <person name="Wayne K.J."/>
            <person name="Tettelin H."/>
            <person name="Glass J.I."/>
            <person name="Rusch D."/>
            <person name="Podicherti R."/>
            <person name="Tsui H.-C.T."/>
            <person name="Winkler M.E."/>
        </authorList>
    </citation>
    <scope>NUCLEOTIDE SEQUENCE</scope>
</reference>
<protein>
    <recommendedName>
        <fullName evidence="2">Monooxygenase</fullName>
    </recommendedName>
</protein>